<evidence type="ECO:0000259" key="10">
    <source>
        <dbReference type="SMART" id="SM00397"/>
    </source>
</evidence>
<dbReference type="GO" id="GO:0031902">
    <property type="term" value="C:late endosome membrane"/>
    <property type="evidence" value="ECO:0007669"/>
    <property type="project" value="TreeGrafter"/>
</dbReference>
<evidence type="ECO:0000256" key="1">
    <source>
        <dbReference type="ARBA" id="ARBA00004211"/>
    </source>
</evidence>
<dbReference type="PANTHER" id="PTHR21230:SF26">
    <property type="entry name" value="VESICLE TRANSPORT THROUGH INTERACTION WITH T-SNARES HOMOLOG 1A"/>
    <property type="match status" value="1"/>
</dbReference>
<dbReference type="InterPro" id="IPR000727">
    <property type="entry name" value="T_SNARE_dom"/>
</dbReference>
<dbReference type="Proteomes" id="UP001497525">
    <property type="component" value="Unassembled WGS sequence"/>
</dbReference>
<keyword evidence="8 9" id="KW-0472">Membrane</keyword>
<proteinExistence type="inferred from homology"/>
<evidence type="ECO:0000256" key="7">
    <source>
        <dbReference type="ARBA" id="ARBA00023054"/>
    </source>
</evidence>
<dbReference type="SUPFAM" id="SSF58038">
    <property type="entry name" value="SNARE fusion complex"/>
    <property type="match status" value="1"/>
</dbReference>
<dbReference type="Gene3D" id="1.20.58.400">
    <property type="entry name" value="t-snare proteins"/>
    <property type="match status" value="1"/>
</dbReference>
<reference evidence="11" key="1">
    <citation type="submission" date="2024-06" db="EMBL/GenBank/DDBJ databases">
        <authorList>
            <person name="Liu X."/>
            <person name="Lenzi L."/>
            <person name="Haldenby T S."/>
            <person name="Uol C."/>
        </authorList>
    </citation>
    <scope>NUCLEOTIDE SEQUENCE</scope>
</reference>
<dbReference type="Pfam" id="PF12352">
    <property type="entry name" value="V-SNARE_C"/>
    <property type="match status" value="1"/>
</dbReference>
<dbReference type="InterPro" id="IPR010989">
    <property type="entry name" value="SNARE"/>
</dbReference>
<dbReference type="GO" id="GO:0005794">
    <property type="term" value="C:Golgi apparatus"/>
    <property type="evidence" value="ECO:0007669"/>
    <property type="project" value="TreeGrafter"/>
</dbReference>
<comment type="similarity">
    <text evidence="2">Belongs to the VTI1 family.</text>
</comment>
<dbReference type="GO" id="GO:0006891">
    <property type="term" value="P:intra-Golgi vesicle-mediated transport"/>
    <property type="evidence" value="ECO:0007669"/>
    <property type="project" value="TreeGrafter"/>
</dbReference>
<dbReference type="SMART" id="SM00397">
    <property type="entry name" value="t_SNARE"/>
    <property type="match status" value="1"/>
</dbReference>
<dbReference type="AlphaFoldDB" id="A0AAV2TTB2"/>
<comment type="subcellular location">
    <subcellularLocation>
        <location evidence="1">Membrane</location>
        <topology evidence="1">Single-pass type IV membrane protein</topology>
    </subcellularLocation>
</comment>
<dbReference type="CDD" id="cd15891">
    <property type="entry name" value="SNARE_Vti1a"/>
    <property type="match status" value="1"/>
</dbReference>
<dbReference type="GO" id="GO:0048280">
    <property type="term" value="P:vesicle fusion with Golgi apparatus"/>
    <property type="evidence" value="ECO:0007669"/>
    <property type="project" value="TreeGrafter"/>
</dbReference>
<dbReference type="GO" id="GO:0016236">
    <property type="term" value="P:macroautophagy"/>
    <property type="evidence" value="ECO:0007669"/>
    <property type="project" value="TreeGrafter"/>
</dbReference>
<dbReference type="GO" id="GO:0005789">
    <property type="term" value="C:endoplasmic reticulum membrane"/>
    <property type="evidence" value="ECO:0007669"/>
    <property type="project" value="TreeGrafter"/>
</dbReference>
<dbReference type="GO" id="GO:0012507">
    <property type="term" value="C:ER to Golgi transport vesicle membrane"/>
    <property type="evidence" value="ECO:0007669"/>
    <property type="project" value="TreeGrafter"/>
</dbReference>
<dbReference type="GO" id="GO:0006896">
    <property type="term" value="P:Golgi to vacuole transport"/>
    <property type="evidence" value="ECO:0007669"/>
    <property type="project" value="TreeGrafter"/>
</dbReference>
<dbReference type="PANTHER" id="PTHR21230">
    <property type="entry name" value="VESICLE TRANSPORT V-SNARE PROTEIN VTI1-RELATED"/>
    <property type="match status" value="1"/>
</dbReference>
<keyword evidence="5" id="KW-0653">Protein transport</keyword>
<gene>
    <name evidence="11" type="ORF">CDAUBV1_LOCUS15044</name>
</gene>
<protein>
    <recommendedName>
        <fullName evidence="10">t-SNARE coiled-coil homology domain-containing protein</fullName>
    </recommendedName>
</protein>
<keyword evidence="3" id="KW-0813">Transport</keyword>
<accession>A0AAV2TTB2</accession>
<dbReference type="InterPro" id="IPR038407">
    <property type="entry name" value="v-SNARE_N_sf"/>
</dbReference>
<evidence type="ECO:0000256" key="4">
    <source>
        <dbReference type="ARBA" id="ARBA00022692"/>
    </source>
</evidence>
<feature type="domain" description="T-SNARE coiled-coil homology" evidence="10">
    <location>
        <begin position="102"/>
        <end position="169"/>
    </location>
</feature>
<keyword evidence="6 9" id="KW-1133">Transmembrane helix</keyword>
<organism evidence="11 12">
    <name type="scientific">Calicophoron daubneyi</name>
    <name type="common">Rumen fluke</name>
    <name type="synonym">Paramphistomum daubneyi</name>
    <dbReference type="NCBI Taxonomy" id="300641"/>
    <lineage>
        <taxon>Eukaryota</taxon>
        <taxon>Metazoa</taxon>
        <taxon>Spiralia</taxon>
        <taxon>Lophotrochozoa</taxon>
        <taxon>Platyhelminthes</taxon>
        <taxon>Trematoda</taxon>
        <taxon>Digenea</taxon>
        <taxon>Plagiorchiida</taxon>
        <taxon>Pronocephalata</taxon>
        <taxon>Paramphistomoidea</taxon>
        <taxon>Paramphistomidae</taxon>
        <taxon>Calicophoron</taxon>
    </lineage>
</organism>
<evidence type="ECO:0000256" key="5">
    <source>
        <dbReference type="ARBA" id="ARBA00022927"/>
    </source>
</evidence>
<evidence type="ECO:0000256" key="6">
    <source>
        <dbReference type="ARBA" id="ARBA00022989"/>
    </source>
</evidence>
<dbReference type="GO" id="GO:0031201">
    <property type="term" value="C:SNARE complex"/>
    <property type="evidence" value="ECO:0007669"/>
    <property type="project" value="TreeGrafter"/>
</dbReference>
<keyword evidence="7" id="KW-0175">Coiled coil</keyword>
<dbReference type="GO" id="GO:0000149">
    <property type="term" value="F:SNARE binding"/>
    <property type="evidence" value="ECO:0007669"/>
    <property type="project" value="TreeGrafter"/>
</dbReference>
<dbReference type="Pfam" id="PF05008">
    <property type="entry name" value="V-SNARE"/>
    <property type="match status" value="1"/>
</dbReference>
<evidence type="ECO:0000256" key="9">
    <source>
        <dbReference type="SAM" id="Phobius"/>
    </source>
</evidence>
<dbReference type="Gene3D" id="1.20.5.110">
    <property type="match status" value="1"/>
</dbReference>
<dbReference type="GO" id="GO:0005484">
    <property type="term" value="F:SNAP receptor activity"/>
    <property type="evidence" value="ECO:0007669"/>
    <property type="project" value="TreeGrafter"/>
</dbReference>
<dbReference type="GO" id="GO:0042147">
    <property type="term" value="P:retrograde transport, endosome to Golgi"/>
    <property type="evidence" value="ECO:0007669"/>
    <property type="project" value="TreeGrafter"/>
</dbReference>
<dbReference type="FunFam" id="1.20.5.110:FF:000078">
    <property type="entry name" value="Vesicle transport through interaction with t-SNAREs 1A"/>
    <property type="match status" value="1"/>
</dbReference>
<keyword evidence="4 9" id="KW-0812">Transmembrane</keyword>
<evidence type="ECO:0000256" key="8">
    <source>
        <dbReference type="ARBA" id="ARBA00023136"/>
    </source>
</evidence>
<dbReference type="InterPro" id="IPR007705">
    <property type="entry name" value="Vesicle_trsprt_v-SNARE_N"/>
</dbReference>
<dbReference type="SUPFAM" id="SSF47661">
    <property type="entry name" value="t-snare proteins"/>
    <property type="match status" value="1"/>
</dbReference>
<dbReference type="GO" id="GO:0005829">
    <property type="term" value="C:cytosol"/>
    <property type="evidence" value="ECO:0007669"/>
    <property type="project" value="GOC"/>
</dbReference>
<name>A0AAV2TTB2_CALDB</name>
<evidence type="ECO:0000313" key="12">
    <source>
        <dbReference type="Proteomes" id="UP001497525"/>
    </source>
</evidence>
<sequence length="232" mass="26569">MYFVTIPEAERQKVVAETSVLFDETKELIEQMSLEVQELSPEVKEKHMNRLACFQKELQKLSSEFKRPRYAPKKLNSKNISFATDEESLREEVLFDTDMRARLLDNTERMARSTGQLEDGVRVALQTEEVGSTILGELGEQREKLQRSRNRLRQADSDLNKSSRILSEMTRRVIQNRVLLIGIIFFVILIFVVAIYLISQRGSAPPVPQIQITAAPGHVSGRPLVQPESKRN</sequence>
<evidence type="ECO:0000256" key="2">
    <source>
        <dbReference type="ARBA" id="ARBA00006108"/>
    </source>
</evidence>
<evidence type="ECO:0000256" key="3">
    <source>
        <dbReference type="ARBA" id="ARBA00022448"/>
    </source>
</evidence>
<dbReference type="EMBL" id="CAXLJL010000667">
    <property type="protein sequence ID" value="CAL5139846.1"/>
    <property type="molecule type" value="Genomic_DNA"/>
</dbReference>
<dbReference type="GO" id="GO:0006886">
    <property type="term" value="P:intracellular protein transport"/>
    <property type="evidence" value="ECO:0007669"/>
    <property type="project" value="InterPro"/>
</dbReference>
<evidence type="ECO:0000313" key="11">
    <source>
        <dbReference type="EMBL" id="CAL5139846.1"/>
    </source>
</evidence>
<comment type="caution">
    <text evidence="11">The sequence shown here is derived from an EMBL/GenBank/DDBJ whole genome shotgun (WGS) entry which is preliminary data.</text>
</comment>
<feature type="transmembrane region" description="Helical" evidence="9">
    <location>
        <begin position="178"/>
        <end position="198"/>
    </location>
</feature>